<feature type="chain" id="PRO_5045877744" evidence="1">
    <location>
        <begin position="24"/>
        <end position="127"/>
    </location>
</feature>
<dbReference type="InterPro" id="IPR019637">
    <property type="entry name" value="DUF2501"/>
</dbReference>
<organism evidence="2 3">
    <name type="scientific">Sphingomonas anseongensis</name>
    <dbReference type="NCBI Taxonomy" id="2908207"/>
    <lineage>
        <taxon>Bacteria</taxon>
        <taxon>Pseudomonadati</taxon>
        <taxon>Pseudomonadota</taxon>
        <taxon>Alphaproteobacteria</taxon>
        <taxon>Sphingomonadales</taxon>
        <taxon>Sphingomonadaceae</taxon>
        <taxon>Sphingomonas</taxon>
    </lineage>
</organism>
<feature type="signal peptide" evidence="1">
    <location>
        <begin position="1"/>
        <end position="23"/>
    </location>
</feature>
<reference evidence="2" key="1">
    <citation type="submission" date="2022-05" db="EMBL/GenBank/DDBJ databases">
        <authorList>
            <person name="Jo J.-H."/>
            <person name="Im W.-T."/>
        </authorList>
    </citation>
    <scope>NUCLEOTIDE SEQUENCE</scope>
    <source>
        <strain evidence="2">RG327</strain>
    </source>
</reference>
<keyword evidence="1" id="KW-0732">Signal</keyword>
<dbReference type="EMBL" id="JAMGBC010000001">
    <property type="protein sequence ID" value="MCL6678715.1"/>
    <property type="molecule type" value="Genomic_DNA"/>
</dbReference>
<proteinExistence type="predicted"/>
<evidence type="ECO:0000313" key="3">
    <source>
        <dbReference type="Proteomes" id="UP001165343"/>
    </source>
</evidence>
<protein>
    <submittedName>
        <fullName evidence="2">DUF2501 domain-containing protein</fullName>
    </submittedName>
</protein>
<evidence type="ECO:0000256" key="1">
    <source>
        <dbReference type="SAM" id="SignalP"/>
    </source>
</evidence>
<evidence type="ECO:0000313" key="2">
    <source>
        <dbReference type="EMBL" id="MCL6678715.1"/>
    </source>
</evidence>
<keyword evidence="3" id="KW-1185">Reference proteome</keyword>
<dbReference type="Pfam" id="PF10696">
    <property type="entry name" value="DUF2501"/>
    <property type="match status" value="1"/>
</dbReference>
<dbReference type="Proteomes" id="UP001165343">
    <property type="component" value="Unassembled WGS sequence"/>
</dbReference>
<dbReference type="RefSeq" id="WP_249867656.1">
    <property type="nucleotide sequence ID" value="NZ_JAMGBC010000001.1"/>
</dbReference>
<accession>A0ABT0REK4</accession>
<name>A0ABT0REK4_9SPHN</name>
<sequence>MPYSRTSFLFGLVAAAAASASSAQMPSIAGLGGLGGIPNISGIGMGNAAGVLGYCAKNNLLGGGSANATSVLDGLMKKPGVAGSKGLAAGQAGTILSGKSSFSLGSVSDPIKSQACSMVLKQAGKFL</sequence>
<gene>
    <name evidence="2" type="ORF">LZ519_05200</name>
</gene>
<comment type="caution">
    <text evidence="2">The sequence shown here is derived from an EMBL/GenBank/DDBJ whole genome shotgun (WGS) entry which is preliminary data.</text>
</comment>